<dbReference type="Pfam" id="PF13289">
    <property type="entry name" value="SIR2_2"/>
    <property type="match status" value="1"/>
</dbReference>
<evidence type="ECO:0000313" key="2">
    <source>
        <dbReference type="Proteomes" id="UP000006695"/>
    </source>
</evidence>
<dbReference type="InterPro" id="IPR011202">
    <property type="entry name" value="UCP014677"/>
</dbReference>
<dbReference type="EMBL" id="CP000698">
    <property type="protein sequence ID" value="ABQ24764.1"/>
    <property type="molecule type" value="Genomic_DNA"/>
</dbReference>
<gene>
    <name evidence="1" type="ordered locus">Gura_0550</name>
</gene>
<name>A5GCC2_GEOUR</name>
<dbReference type="RefSeq" id="WP_011937489.1">
    <property type="nucleotide sequence ID" value="NC_009483.1"/>
</dbReference>
<dbReference type="PIRSF" id="PIRSF014677">
    <property type="entry name" value="UCP014677"/>
    <property type="match status" value="1"/>
</dbReference>
<evidence type="ECO:0000313" key="1">
    <source>
        <dbReference type="EMBL" id="ABQ24764.1"/>
    </source>
</evidence>
<dbReference type="KEGG" id="gur:Gura_0550"/>
<accession>A5GCC2</accession>
<sequence length="537" mass="61855">MKNAILKRLKRTDHLPMLFIGSGMSIRYLGLENWKGLLRKFARLATDNDYAYEMYEQQAKGLECKEGLLPKVAELIERDFNLGWFKDDQFRESREQSTDEINRSVSPFKIEIARYMRDKSRQHNAEYAAEIELFKQLEMRSIGGVLTTNYDSFIEDLFTSYTKYIGQEELLFSTLHGISEIYKIHGCCTKPESIVINEADYADFSEKNAYLAAKILTIFLEHPIVFIGYSINDTNIENILKSIIKCLSPENLDKIRERLMFVERAREGVPEEVSTYSKSFEGGKSIDMTRIRLKNYEVLYQALLENQAKYNAPMLRRLKQDIYELVLTNKPTGKIRTVNLEDEKLEDVEVVIGVGIPSDFGQKGYAGITAEDIYADVVFDDREYEVDRIVTTTLPSLLPTNSILPMHKYISQYTGELPINPDKIIKDFDGFIASSIKKNRERSGYRNETISSLRRKWSLERCLYALQFLKEENIDPAELLDLIKGVIEANPSALSTAERDKQNLKSDIKRAIRIYDWLRYHKNKGALAAAATNCPPC</sequence>
<dbReference type="OrthoDB" id="5521101at2"/>
<dbReference type="Proteomes" id="UP000006695">
    <property type="component" value="Chromosome"/>
</dbReference>
<dbReference type="HOGENOM" id="CLU_037616_1_0_7"/>
<dbReference type="AlphaFoldDB" id="A5GCC2"/>
<keyword evidence="2" id="KW-1185">Reference proteome</keyword>
<proteinExistence type="predicted"/>
<reference evidence="1 2" key="1">
    <citation type="submission" date="2007-05" db="EMBL/GenBank/DDBJ databases">
        <title>Complete sequence of Geobacter uraniireducens Rf4.</title>
        <authorList>
            <consortium name="US DOE Joint Genome Institute"/>
            <person name="Copeland A."/>
            <person name="Lucas S."/>
            <person name="Lapidus A."/>
            <person name="Barry K."/>
            <person name="Detter J.C."/>
            <person name="Glavina del Rio T."/>
            <person name="Hammon N."/>
            <person name="Israni S."/>
            <person name="Dalin E."/>
            <person name="Tice H."/>
            <person name="Pitluck S."/>
            <person name="Chertkov O."/>
            <person name="Brettin T."/>
            <person name="Bruce D."/>
            <person name="Han C."/>
            <person name="Schmutz J."/>
            <person name="Larimer F."/>
            <person name="Land M."/>
            <person name="Hauser L."/>
            <person name="Kyrpides N."/>
            <person name="Mikhailova N."/>
            <person name="Shelobolina E."/>
            <person name="Aklujkar M."/>
            <person name="Lovley D."/>
            <person name="Richardson P."/>
        </authorList>
    </citation>
    <scope>NUCLEOTIDE SEQUENCE [LARGE SCALE GENOMIC DNA]</scope>
    <source>
        <strain evidence="1 2">Rf4</strain>
    </source>
</reference>
<organism evidence="1 2">
    <name type="scientific">Geotalea uraniireducens (strain Rf4)</name>
    <name type="common">Geobacter uraniireducens</name>
    <dbReference type="NCBI Taxonomy" id="351605"/>
    <lineage>
        <taxon>Bacteria</taxon>
        <taxon>Pseudomonadati</taxon>
        <taxon>Thermodesulfobacteriota</taxon>
        <taxon>Desulfuromonadia</taxon>
        <taxon>Geobacterales</taxon>
        <taxon>Geobacteraceae</taxon>
        <taxon>Geotalea</taxon>
    </lineage>
</organism>
<dbReference type="STRING" id="351605.Gura_0550"/>
<protein>
    <submittedName>
        <fullName evidence="1">Uncharacterized protein</fullName>
    </submittedName>
</protein>